<organism evidence="1 2">
    <name type="scientific">Kwoniella shivajii</name>
    <dbReference type="NCBI Taxonomy" id="564305"/>
    <lineage>
        <taxon>Eukaryota</taxon>
        <taxon>Fungi</taxon>
        <taxon>Dikarya</taxon>
        <taxon>Basidiomycota</taxon>
        <taxon>Agaricomycotina</taxon>
        <taxon>Tremellomycetes</taxon>
        <taxon>Tremellales</taxon>
        <taxon>Cryptococcaceae</taxon>
        <taxon>Kwoniella</taxon>
    </lineage>
</organism>
<protein>
    <recommendedName>
        <fullName evidence="3">F-box domain-containing protein</fullName>
    </recommendedName>
</protein>
<evidence type="ECO:0008006" key="3">
    <source>
        <dbReference type="Google" id="ProtNLM"/>
    </source>
</evidence>
<name>A0ABZ1DB18_9TREE</name>
<keyword evidence="2" id="KW-1185">Reference proteome</keyword>
<dbReference type="Proteomes" id="UP001329825">
    <property type="component" value="Chromosome 10"/>
</dbReference>
<proteinExistence type="predicted"/>
<evidence type="ECO:0000313" key="2">
    <source>
        <dbReference type="Proteomes" id="UP001329825"/>
    </source>
</evidence>
<evidence type="ECO:0000313" key="1">
    <source>
        <dbReference type="EMBL" id="WRT70161.1"/>
    </source>
</evidence>
<sequence>MPSLLDLEDETLRLIGQYTNKDAHIPLPSFGPHWENFRSEISHKAARDLLSFRSTCKRVNGVCRLEGLHLRITKWQKMSRWMSNAPREVEQAIRRIHICLPVSDSARFSSFFGLTTFLHRFDNLEELIIHGCLSCSHMYGYSQDPSSANKLRLPEYSFLSNLKSLSVDVICPFCSQDIPKLLVPPAPRMKHLKISLAGCQIEVPPNGLFGTGSPISITSDAITCFQEILEEWSKKNNGSRLDLRTLQLRYPPRPEDGTEDGLGCMIQKVFEFLPNLEEFGITRFDGEQEDLVAGFIIVGRQKSTWQFQMKDLEIDGDSPSSIHELISTLHPPPSLKRFDPVIVFKTHLTQPYYRSVSSFQTRSDFYSHRKSSMKSHRQSSLVYENSLKEGMTAAAKALLEMIPSLERGSFWEQGTEWSKKDWNLWEWENVTDVTGISRPFIADVPIRMSKDFVSCQDRRTIKIDGMGMAYNHVPMQVDADGEEMEDEGHEDGEDLDDDEGFVGLTFTA</sequence>
<accession>A0ABZ1DB18</accession>
<dbReference type="GeneID" id="87959285"/>
<dbReference type="EMBL" id="CP141890">
    <property type="protein sequence ID" value="WRT70161.1"/>
    <property type="molecule type" value="Genomic_DNA"/>
</dbReference>
<gene>
    <name evidence="1" type="ORF">IL334_007155</name>
</gene>
<dbReference type="RefSeq" id="XP_062794900.1">
    <property type="nucleotide sequence ID" value="XM_062938849.1"/>
</dbReference>
<reference evidence="1 2" key="1">
    <citation type="submission" date="2024-01" db="EMBL/GenBank/DDBJ databases">
        <title>Comparative genomics of Cryptococcus and Kwoniella reveals pathogenesis evolution and contrasting modes of karyotype evolution via chromosome fusion or intercentromeric recombination.</title>
        <authorList>
            <person name="Coelho M.A."/>
            <person name="David-Palma M."/>
            <person name="Shea T."/>
            <person name="Bowers K."/>
            <person name="McGinley-Smith S."/>
            <person name="Mohammad A.W."/>
            <person name="Gnirke A."/>
            <person name="Yurkov A.M."/>
            <person name="Nowrousian M."/>
            <person name="Sun S."/>
            <person name="Cuomo C.A."/>
            <person name="Heitman J."/>
        </authorList>
    </citation>
    <scope>NUCLEOTIDE SEQUENCE [LARGE SCALE GENOMIC DNA]</scope>
    <source>
        <strain evidence="1">CBS 11374</strain>
    </source>
</reference>